<dbReference type="Gene3D" id="3.30.200.20">
    <property type="entry name" value="Phosphorylase Kinase, domain 1"/>
    <property type="match status" value="1"/>
</dbReference>
<gene>
    <name evidence="14" type="ORF">CHILSU_LOCUS9773</name>
</gene>
<dbReference type="Proteomes" id="UP001153292">
    <property type="component" value="Chromosome 6"/>
</dbReference>
<evidence type="ECO:0000256" key="11">
    <source>
        <dbReference type="SAM" id="MobiDB-lite"/>
    </source>
</evidence>
<evidence type="ECO:0000256" key="8">
    <source>
        <dbReference type="ARBA" id="ARBA00047899"/>
    </source>
</evidence>
<keyword evidence="6 10" id="KW-0067">ATP-binding</keyword>
<dbReference type="EMBL" id="OU963899">
    <property type="protein sequence ID" value="CAH0406398.1"/>
    <property type="molecule type" value="Genomic_DNA"/>
</dbReference>
<dbReference type="PRINTS" id="PR00109">
    <property type="entry name" value="TYRKINASE"/>
</dbReference>
<dbReference type="Pfam" id="PF22931">
    <property type="entry name" value="SAM_TNK"/>
    <property type="match status" value="1"/>
</dbReference>
<evidence type="ECO:0000256" key="7">
    <source>
        <dbReference type="ARBA" id="ARBA00023137"/>
    </source>
</evidence>
<feature type="region of interest" description="Disordered" evidence="11">
    <location>
        <begin position="895"/>
        <end position="915"/>
    </location>
</feature>
<comment type="catalytic activity">
    <reaction evidence="8">
        <text>L-threonyl-[protein] + ATP = O-phospho-L-threonyl-[protein] + ADP + H(+)</text>
        <dbReference type="Rhea" id="RHEA:46608"/>
        <dbReference type="Rhea" id="RHEA-COMP:11060"/>
        <dbReference type="Rhea" id="RHEA-COMP:11605"/>
        <dbReference type="ChEBI" id="CHEBI:15378"/>
        <dbReference type="ChEBI" id="CHEBI:30013"/>
        <dbReference type="ChEBI" id="CHEBI:30616"/>
        <dbReference type="ChEBI" id="CHEBI:61977"/>
        <dbReference type="ChEBI" id="CHEBI:456216"/>
        <dbReference type="EC" id="2.7.11.1"/>
    </reaction>
</comment>
<evidence type="ECO:0000256" key="9">
    <source>
        <dbReference type="PROSITE-ProRule" id="PRU00192"/>
    </source>
</evidence>
<feature type="region of interest" description="Disordered" evidence="11">
    <location>
        <begin position="431"/>
        <end position="453"/>
    </location>
</feature>
<dbReference type="InterPro" id="IPR001245">
    <property type="entry name" value="Ser-Thr/Tyr_kinase_cat_dom"/>
</dbReference>
<keyword evidence="7" id="KW-0829">Tyrosine-protein kinase</keyword>
<dbReference type="Gene3D" id="1.10.510.10">
    <property type="entry name" value="Transferase(Phosphotransferase) domain 1"/>
    <property type="match status" value="1"/>
</dbReference>
<sequence>MDSGTDWLCEILQNVQLEQFYLPIRDQLQITRLAHFDYVHAEDLEKIGISKPGVRRLLDAVRKKKLQLWNRKFWNKLFGSSSSSLNREKTDLAVRPAVENETQTTCIILEKDIILHNELGNGSFGVVKRGEWKVSNQSGQSFPVAVKVLKADAFSQPGIYDDFRREVEAMHSLKHPNLIKLHGVVFHPLMMVCELAQMGALLDYLRAQNGKISLNYISKWSSQVAAGMAYLEKHRFLHRDLACRNILLSTLEIVKIGDFGLMRALPDADDCYVMSERRRVPFPWCAPESLRTRQFSHASDVWMFAVALWEMYTFGEEPWIGLNGSEILRLIMREGQRLTAPNACPPDVYMLMMQCWDLNPKERPTFAGIQRYMETNKFETTIAALSYKRQGQMTIEAGDAIVLIDKRPELHWWKGQNQRTLEVGLFPSTLVPSGKGKSSQLSKKPQTVSPVRRASTLSNNASVITNGSSDDSDIVLRKRRTIESTQPTSTRGGNTGSKHFNYNKLVNDRVAANQRLSRSARDAYSRSLNQVKEDLLIDLDLPPSTRLTSPTKKPVSQNISILDEPIDVPEAGQETSWGEPSVESLPSYSTHSQNLQIYSHLYGAKSLDNLAMPSTSQMSLVQPDPFDTDQVWPTNSSERSNYDTNIYANNRHDESQRYSIGSFTTINSDTAQVYNNLMPNNRSNTNNSYSAIPNATYANSSALCLERNESSVAASLAEMSLDDRISESLNLRSKNTNCDNVYSNSDVYATAGAASVDTRYKDIPIYNNFDINPAQHQFLLETKDYYTKLSTPSGGKSSNDYGKNIYEPKYEQEAEKLQNFSDTLENSKNFTVMKYQNVDYGNYANFGGRYGSASTSRQEAVYDDVNDTASNVYSEIGESSLGVYGHTTATLYDEVYEEPTPRPHRPAPPCPTKPK</sequence>
<dbReference type="InterPro" id="IPR001452">
    <property type="entry name" value="SH3_domain"/>
</dbReference>
<evidence type="ECO:0000259" key="13">
    <source>
        <dbReference type="PROSITE" id="PS50011"/>
    </source>
</evidence>
<dbReference type="EC" id="2.7.10.2" evidence="1"/>
<feature type="region of interest" description="Disordered" evidence="11">
    <location>
        <begin position="481"/>
        <end position="501"/>
    </location>
</feature>
<organism evidence="14 15">
    <name type="scientific">Chilo suppressalis</name>
    <name type="common">Asiatic rice borer moth</name>
    <dbReference type="NCBI Taxonomy" id="168631"/>
    <lineage>
        <taxon>Eukaryota</taxon>
        <taxon>Metazoa</taxon>
        <taxon>Ecdysozoa</taxon>
        <taxon>Arthropoda</taxon>
        <taxon>Hexapoda</taxon>
        <taxon>Insecta</taxon>
        <taxon>Pterygota</taxon>
        <taxon>Neoptera</taxon>
        <taxon>Endopterygota</taxon>
        <taxon>Lepidoptera</taxon>
        <taxon>Glossata</taxon>
        <taxon>Ditrysia</taxon>
        <taxon>Pyraloidea</taxon>
        <taxon>Crambidae</taxon>
        <taxon>Crambinae</taxon>
        <taxon>Chilo</taxon>
    </lineage>
</organism>
<evidence type="ECO:0000259" key="12">
    <source>
        <dbReference type="PROSITE" id="PS50002"/>
    </source>
</evidence>
<evidence type="ECO:0000256" key="4">
    <source>
        <dbReference type="ARBA" id="ARBA00022741"/>
    </source>
</evidence>
<dbReference type="InterPro" id="IPR049587">
    <property type="entry name" value="TNK-like_SAM"/>
</dbReference>
<name>A0ABN8BBZ2_CHISP</name>
<dbReference type="InterPro" id="IPR050198">
    <property type="entry name" value="Non-receptor_tyrosine_kinases"/>
</dbReference>
<keyword evidence="4 10" id="KW-0547">Nucleotide-binding</keyword>
<dbReference type="SUPFAM" id="SSF50044">
    <property type="entry name" value="SH3-domain"/>
    <property type="match status" value="1"/>
</dbReference>
<keyword evidence="2 9" id="KW-0728">SH3 domain</keyword>
<keyword evidence="3" id="KW-0808">Transferase</keyword>
<reference evidence="14" key="1">
    <citation type="submission" date="2021-12" db="EMBL/GenBank/DDBJ databases">
        <authorList>
            <person name="King R."/>
        </authorList>
    </citation>
    <scope>NUCLEOTIDE SEQUENCE</scope>
</reference>
<dbReference type="InterPro" id="IPR055175">
    <property type="entry name" value="ACK/TNK-like_SAM"/>
</dbReference>
<evidence type="ECO:0000313" key="15">
    <source>
        <dbReference type="Proteomes" id="UP001153292"/>
    </source>
</evidence>
<feature type="compositionally biased region" description="Polar residues" evidence="11">
    <location>
        <begin position="483"/>
        <end position="500"/>
    </location>
</feature>
<protein>
    <recommendedName>
        <fullName evidence="1">non-specific protein-tyrosine kinase</fullName>
        <ecNumber evidence="1">2.7.10.2</ecNumber>
    </recommendedName>
</protein>
<feature type="compositionally biased region" description="Low complexity" evidence="11">
    <location>
        <begin position="432"/>
        <end position="446"/>
    </location>
</feature>
<feature type="compositionally biased region" description="Pro residues" evidence="11">
    <location>
        <begin position="906"/>
        <end position="915"/>
    </location>
</feature>
<dbReference type="InterPro" id="IPR017441">
    <property type="entry name" value="Protein_kinase_ATP_BS"/>
</dbReference>
<evidence type="ECO:0000256" key="10">
    <source>
        <dbReference type="PROSITE-ProRule" id="PRU10141"/>
    </source>
</evidence>
<feature type="binding site" evidence="10">
    <location>
        <position position="147"/>
    </location>
    <ligand>
        <name>ATP</name>
        <dbReference type="ChEBI" id="CHEBI:30616"/>
    </ligand>
</feature>
<dbReference type="PROSITE" id="PS00107">
    <property type="entry name" value="PROTEIN_KINASE_ATP"/>
    <property type="match status" value="1"/>
</dbReference>
<dbReference type="CDD" id="cd09539">
    <property type="entry name" value="SAM_TNK-like"/>
    <property type="match status" value="1"/>
</dbReference>
<dbReference type="Pfam" id="PF00018">
    <property type="entry name" value="SH3_1"/>
    <property type="match status" value="1"/>
</dbReference>
<dbReference type="PROSITE" id="PS00109">
    <property type="entry name" value="PROTEIN_KINASE_TYR"/>
    <property type="match status" value="1"/>
</dbReference>
<dbReference type="PROSITE" id="PS50011">
    <property type="entry name" value="PROTEIN_KINASE_DOM"/>
    <property type="match status" value="1"/>
</dbReference>
<dbReference type="PROSITE" id="PS50002">
    <property type="entry name" value="SH3"/>
    <property type="match status" value="1"/>
</dbReference>
<dbReference type="SMART" id="SM00219">
    <property type="entry name" value="TyrKc"/>
    <property type="match status" value="1"/>
</dbReference>
<keyword evidence="15" id="KW-1185">Reference proteome</keyword>
<proteinExistence type="predicted"/>
<dbReference type="InterPro" id="IPR020635">
    <property type="entry name" value="Tyr_kinase_cat_dom"/>
</dbReference>
<evidence type="ECO:0000313" key="14">
    <source>
        <dbReference type="EMBL" id="CAH0406398.1"/>
    </source>
</evidence>
<dbReference type="Pfam" id="PF07714">
    <property type="entry name" value="PK_Tyr_Ser-Thr"/>
    <property type="match status" value="1"/>
</dbReference>
<dbReference type="SUPFAM" id="SSF56112">
    <property type="entry name" value="Protein kinase-like (PK-like)"/>
    <property type="match status" value="1"/>
</dbReference>
<feature type="domain" description="Protein kinase" evidence="13">
    <location>
        <begin position="113"/>
        <end position="373"/>
    </location>
</feature>
<dbReference type="InterPro" id="IPR011009">
    <property type="entry name" value="Kinase-like_dom_sf"/>
</dbReference>
<evidence type="ECO:0000256" key="1">
    <source>
        <dbReference type="ARBA" id="ARBA00011903"/>
    </source>
</evidence>
<feature type="domain" description="SH3" evidence="12">
    <location>
        <begin position="376"/>
        <end position="436"/>
    </location>
</feature>
<dbReference type="InterPro" id="IPR036028">
    <property type="entry name" value="SH3-like_dom_sf"/>
</dbReference>
<dbReference type="InterPro" id="IPR000719">
    <property type="entry name" value="Prot_kinase_dom"/>
</dbReference>
<evidence type="ECO:0000256" key="2">
    <source>
        <dbReference type="ARBA" id="ARBA00022443"/>
    </source>
</evidence>
<dbReference type="InterPro" id="IPR008266">
    <property type="entry name" value="Tyr_kinase_AS"/>
</dbReference>
<evidence type="ECO:0000256" key="3">
    <source>
        <dbReference type="ARBA" id="ARBA00022679"/>
    </source>
</evidence>
<keyword evidence="5" id="KW-0418">Kinase</keyword>
<dbReference type="PANTHER" id="PTHR24418">
    <property type="entry name" value="TYROSINE-PROTEIN KINASE"/>
    <property type="match status" value="1"/>
</dbReference>
<evidence type="ECO:0000256" key="6">
    <source>
        <dbReference type="ARBA" id="ARBA00022840"/>
    </source>
</evidence>
<accession>A0ABN8BBZ2</accession>
<evidence type="ECO:0000256" key="5">
    <source>
        <dbReference type="ARBA" id="ARBA00022777"/>
    </source>
</evidence>